<gene>
    <name evidence="7" type="primary">Mo01139</name>
    <name evidence="7" type="ORF">E5Q_01139</name>
</gene>
<accession>G7DV77</accession>
<name>G7DV77_MIXOS</name>
<evidence type="ECO:0000256" key="3">
    <source>
        <dbReference type="ARBA" id="ARBA00023163"/>
    </source>
</evidence>
<dbReference type="OrthoDB" id="338531at2759"/>
<sequence length="754" mass="82437">MSYSQGGYGQPVTSQVPGQPYPAGYRAPQPTTYRGPAPRPAAPYGAYGAPAGSLRQPPTPGFGSAQAINGAYGSGQGRQATSAAQQAPATTTQILQQRYAGQPIYNDQGSGNRLTLSLRCGLTEEVDFALGRLAEISQADPDLLPLKDLPGMLEALLSLIQDALVEHEQLVKYAHFSRAEPNAVIRRGLEAGLNIRNLVLSRKNGQQLASNRRLFQCLADILEAKGDATLPDTPDLTELKVYALDILEVIGSVVELVDPAKSRPEDPAARFFPVLVQLTQSSDRALVLAAFRALSVFAREDFNEDFFTCRPAKDRAVGDVGKSNIKDLLMVPLNRALELLPLKDADLVLAALEYVYDLTSKPANATLIVRRPDILAILRLLLARFGHGGFRETWQVENKSTATRMISYGPITRAEWFRDAGDTSLNPRELMRLLEVKEPQRAIDWMRSVFTSDEIGEVTQVNLWNAYRAAFEQFAAQYAMLPAADVIKHTTDAFPDAVPMVQMLPTVGADGRPEKKFVIKGIRPRTRIDLARVYACQWRDCKMQPGATPDQLYSHIKTHLYGDLPAEQSPQDHLRCQWSDCKFASSRPASTPLSAVEVDLHARTHILTGYQQAQLPPEPAAPTSSGPATAFDYTIWSAAMNDSGDLTGPALIAALIVRNLARSIRTAAVRAYSNTNDKYGNGISFQGRTNPEADQEQEQSEGQSEFKAIADAGRDALASLEPQIVEFCSSSRPLSQYCADILESISAVERLVAQ</sequence>
<keyword evidence="1" id="KW-0156">Chromatin regulator</keyword>
<dbReference type="InterPro" id="IPR003150">
    <property type="entry name" value="DNA-bd_RFX"/>
</dbReference>
<evidence type="ECO:0000256" key="2">
    <source>
        <dbReference type="ARBA" id="ARBA00023015"/>
    </source>
</evidence>
<dbReference type="EMBL" id="BABT02000037">
    <property type="protein sequence ID" value="GAA94487.1"/>
    <property type="molecule type" value="Genomic_DNA"/>
</dbReference>
<dbReference type="SUPFAM" id="SSF48371">
    <property type="entry name" value="ARM repeat"/>
    <property type="match status" value="1"/>
</dbReference>
<feature type="compositionally biased region" description="Low complexity" evidence="5">
    <location>
        <begin position="30"/>
        <end position="52"/>
    </location>
</feature>
<dbReference type="GO" id="GO:0006355">
    <property type="term" value="P:regulation of DNA-templated transcription"/>
    <property type="evidence" value="ECO:0007669"/>
    <property type="project" value="InterPro"/>
</dbReference>
<feature type="region of interest" description="Disordered" evidence="5">
    <location>
        <begin position="1"/>
        <end position="52"/>
    </location>
</feature>
<keyword evidence="3" id="KW-0804">Transcription</keyword>
<protein>
    <recommendedName>
        <fullName evidence="6">RFX-type winged-helix domain-containing protein</fullName>
    </recommendedName>
</protein>
<dbReference type="InParanoid" id="G7DV77"/>
<reference evidence="7 8" key="1">
    <citation type="journal article" date="2011" name="J. Gen. Appl. Microbiol.">
        <title>Draft genome sequencing of the enigmatic basidiomycete Mixia osmundae.</title>
        <authorList>
            <person name="Nishida H."/>
            <person name="Nagatsuka Y."/>
            <person name="Sugiyama J."/>
        </authorList>
    </citation>
    <scope>NUCLEOTIDE SEQUENCE [LARGE SCALE GENOMIC DNA]</scope>
    <source>
        <strain evidence="8">CBS 9802 / IAM 14324 / JCM 22182 / KY 12970</strain>
    </source>
</reference>
<feature type="region of interest" description="Disordered" evidence="5">
    <location>
        <begin position="680"/>
        <end position="702"/>
    </location>
</feature>
<evidence type="ECO:0000259" key="6">
    <source>
        <dbReference type="PROSITE" id="PS51526"/>
    </source>
</evidence>
<dbReference type="FunCoup" id="G7DV77">
    <property type="interactions" value="6"/>
</dbReference>
<proteinExistence type="predicted"/>
<dbReference type="InterPro" id="IPR052406">
    <property type="entry name" value="Chromatin_Remodeling_Comp"/>
</dbReference>
<keyword evidence="8" id="KW-1185">Reference proteome</keyword>
<dbReference type="STRING" id="764103.G7DV77"/>
<dbReference type="HOGENOM" id="CLU_354965_0_0_1"/>
<dbReference type="Proteomes" id="UP000009131">
    <property type="component" value="Unassembled WGS sequence"/>
</dbReference>
<evidence type="ECO:0000313" key="7">
    <source>
        <dbReference type="EMBL" id="GAA94487.1"/>
    </source>
</evidence>
<keyword evidence="2" id="KW-0805">Transcription regulation</keyword>
<dbReference type="GO" id="GO:0016586">
    <property type="term" value="C:RSC-type complex"/>
    <property type="evidence" value="ECO:0007669"/>
    <property type="project" value="TreeGrafter"/>
</dbReference>
<dbReference type="OMA" id="DKYKFDS"/>
<dbReference type="PROSITE" id="PS51526">
    <property type="entry name" value="RFX_DBD"/>
    <property type="match status" value="1"/>
</dbReference>
<comment type="caution">
    <text evidence="7">The sequence shown here is derived from an EMBL/GenBank/DDBJ whole genome shotgun (WGS) entry which is preliminary data.</text>
</comment>
<dbReference type="PANTHER" id="PTHR22970">
    <property type="entry name" value="AT-RICH INTERACTIVE DOMAIN-CONTAINING PROTEIN 2"/>
    <property type="match status" value="1"/>
</dbReference>
<evidence type="ECO:0000256" key="5">
    <source>
        <dbReference type="SAM" id="MobiDB-lite"/>
    </source>
</evidence>
<keyword evidence="4" id="KW-0539">Nucleus</keyword>
<organism evidence="7 8">
    <name type="scientific">Mixia osmundae (strain CBS 9802 / IAM 14324 / JCM 22182 / KY 12970)</name>
    <dbReference type="NCBI Taxonomy" id="764103"/>
    <lineage>
        <taxon>Eukaryota</taxon>
        <taxon>Fungi</taxon>
        <taxon>Dikarya</taxon>
        <taxon>Basidiomycota</taxon>
        <taxon>Pucciniomycotina</taxon>
        <taxon>Mixiomycetes</taxon>
        <taxon>Mixiales</taxon>
        <taxon>Mixiaceae</taxon>
        <taxon>Mixia</taxon>
    </lineage>
</organism>
<evidence type="ECO:0000256" key="1">
    <source>
        <dbReference type="ARBA" id="ARBA00022853"/>
    </source>
</evidence>
<feature type="domain" description="RFX-type winged-helix" evidence="6">
    <location>
        <begin position="442"/>
        <end position="526"/>
    </location>
</feature>
<dbReference type="GO" id="GO:0006325">
    <property type="term" value="P:chromatin organization"/>
    <property type="evidence" value="ECO:0007669"/>
    <property type="project" value="UniProtKB-KW"/>
</dbReference>
<dbReference type="eggNOG" id="ENOG502QVTM">
    <property type="taxonomic scope" value="Eukaryota"/>
</dbReference>
<dbReference type="PANTHER" id="PTHR22970:SF14">
    <property type="entry name" value="AT-RICH INTERACTIVE DOMAIN-CONTAINING PROTEIN 2"/>
    <property type="match status" value="1"/>
</dbReference>
<dbReference type="AlphaFoldDB" id="G7DV77"/>
<reference evidence="7 8" key="2">
    <citation type="journal article" date="2012" name="Open Biol.">
        <title>Characteristics of nucleosomes and linker DNA regions on the genome of the basidiomycete Mixia osmundae revealed by mono- and dinucleosome mapping.</title>
        <authorList>
            <person name="Nishida H."/>
            <person name="Kondo S."/>
            <person name="Matsumoto T."/>
            <person name="Suzuki Y."/>
            <person name="Yoshikawa H."/>
            <person name="Taylor T.D."/>
            <person name="Sugiyama J."/>
        </authorList>
    </citation>
    <scope>NUCLEOTIDE SEQUENCE [LARGE SCALE GENOMIC DNA]</scope>
    <source>
        <strain evidence="8">CBS 9802 / IAM 14324 / JCM 22182 / KY 12970</strain>
    </source>
</reference>
<evidence type="ECO:0000256" key="4">
    <source>
        <dbReference type="ARBA" id="ARBA00023242"/>
    </source>
</evidence>
<dbReference type="RefSeq" id="XP_014570725.1">
    <property type="nucleotide sequence ID" value="XM_014715239.1"/>
</dbReference>
<feature type="compositionally biased region" description="Polar residues" evidence="5">
    <location>
        <begin position="1"/>
        <end position="17"/>
    </location>
</feature>
<evidence type="ECO:0000313" key="8">
    <source>
        <dbReference type="Proteomes" id="UP000009131"/>
    </source>
</evidence>
<feature type="compositionally biased region" description="Polar residues" evidence="5">
    <location>
        <begin position="680"/>
        <end position="689"/>
    </location>
</feature>
<dbReference type="GO" id="GO:0003677">
    <property type="term" value="F:DNA binding"/>
    <property type="evidence" value="ECO:0007669"/>
    <property type="project" value="InterPro"/>
</dbReference>
<dbReference type="InterPro" id="IPR016024">
    <property type="entry name" value="ARM-type_fold"/>
</dbReference>